<accession>A0A1I7MQC2</accession>
<dbReference type="RefSeq" id="WP_245760761.1">
    <property type="nucleotide sequence ID" value="NZ_FPCG01000009.1"/>
</dbReference>
<protein>
    <submittedName>
        <fullName evidence="1">Uncharacterized protein</fullName>
    </submittedName>
</protein>
<reference evidence="1 2" key="1">
    <citation type="submission" date="2016-10" db="EMBL/GenBank/DDBJ databases">
        <authorList>
            <person name="de Groot N.N."/>
        </authorList>
    </citation>
    <scope>NUCLEOTIDE SEQUENCE [LARGE SCALE GENOMIC DNA]</scope>
    <source>
        <strain evidence="1 2">CGMCC 1.7054</strain>
    </source>
</reference>
<name>A0A1I7MQC2_9MICC</name>
<gene>
    <name evidence="1" type="ORF">SAMN04487966_109119</name>
</gene>
<dbReference type="EMBL" id="FPCG01000009">
    <property type="protein sequence ID" value="SFV24091.1"/>
    <property type="molecule type" value="Genomic_DNA"/>
</dbReference>
<dbReference type="STRING" id="574650.SAMN04487966_109119"/>
<sequence>MRTYSFQEGFGDTIRRTMRTIAVVDEDGQLAGRVMRGEIEGCERARTFRWETPAGERTQIGVRTMTARSVVGRLLRPSYAVTHAGPESDGGPESDEPAGVLKDRIGENILYFAVEGTVHGHRVVILEDWDGTVVVEVRPKGAKKRRIGRFSSGGLLTRTQVQVDEDAVQELCQGQAPTSTVLFGLLILMPYIHRVYKEEAGLIEELLG</sequence>
<dbReference type="Proteomes" id="UP000198881">
    <property type="component" value="Unassembled WGS sequence"/>
</dbReference>
<organism evidence="1 2">
    <name type="scientific">Micrococcus terreus</name>
    <dbReference type="NCBI Taxonomy" id="574650"/>
    <lineage>
        <taxon>Bacteria</taxon>
        <taxon>Bacillati</taxon>
        <taxon>Actinomycetota</taxon>
        <taxon>Actinomycetes</taxon>
        <taxon>Micrococcales</taxon>
        <taxon>Micrococcaceae</taxon>
        <taxon>Micrococcus</taxon>
    </lineage>
</organism>
<evidence type="ECO:0000313" key="2">
    <source>
        <dbReference type="Proteomes" id="UP000198881"/>
    </source>
</evidence>
<proteinExistence type="predicted"/>
<dbReference type="AlphaFoldDB" id="A0A1I7MQC2"/>
<evidence type="ECO:0000313" key="1">
    <source>
        <dbReference type="EMBL" id="SFV24091.1"/>
    </source>
</evidence>
<keyword evidence="2" id="KW-1185">Reference proteome</keyword>